<organism evidence="2 3">
    <name type="scientific">Tremblaya princeps</name>
    <dbReference type="NCBI Taxonomy" id="189385"/>
    <lineage>
        <taxon>Bacteria</taxon>
        <taxon>Pseudomonadati</taxon>
        <taxon>Pseudomonadota</taxon>
        <taxon>Betaproteobacteria</taxon>
        <taxon>Candidatus Tremblayella</taxon>
    </lineage>
</organism>
<dbReference type="SUPFAM" id="SSF54292">
    <property type="entry name" value="2Fe-2S ferredoxin-like"/>
    <property type="match status" value="1"/>
</dbReference>
<feature type="domain" description="2Fe-2S ferredoxin-type" evidence="1">
    <location>
        <begin position="38"/>
        <end position="90"/>
    </location>
</feature>
<evidence type="ECO:0000313" key="3">
    <source>
        <dbReference type="Proteomes" id="UP000075244"/>
    </source>
</evidence>
<reference evidence="3" key="1">
    <citation type="submission" date="2016-01" db="EMBL/GenBank/DDBJ databases">
        <authorList>
            <person name="Husnik F."/>
        </authorList>
    </citation>
    <scope>NUCLEOTIDE SEQUENCE [LARGE SCALE GENOMIC DNA]</scope>
</reference>
<sequence>MPVSAMHALLLPDIGLCPFGWCAFSNGGSICRTLAVCGVVLRQQCEMQGGCATCRVSIRHGSVALTPRSSVENRLLGCARALRLACQCHVRCGACLVVVDAV</sequence>
<dbReference type="PATRIC" id="fig|189385.5.peg.132"/>
<dbReference type="Gene3D" id="3.10.20.30">
    <property type="match status" value="1"/>
</dbReference>
<accession>A0A143WN44</accession>
<proteinExistence type="predicted"/>
<name>A0A143WN44_TREPR</name>
<dbReference type="InterPro" id="IPR036010">
    <property type="entry name" value="2Fe-2S_ferredoxin-like_sf"/>
</dbReference>
<dbReference type="EMBL" id="LN998830">
    <property type="protein sequence ID" value="CUX76523.1"/>
    <property type="molecule type" value="Genomic_DNA"/>
</dbReference>
<dbReference type="GO" id="GO:0051536">
    <property type="term" value="F:iron-sulfur cluster binding"/>
    <property type="evidence" value="ECO:0007669"/>
    <property type="project" value="InterPro"/>
</dbReference>
<evidence type="ECO:0000259" key="1">
    <source>
        <dbReference type="Pfam" id="PF00111"/>
    </source>
</evidence>
<dbReference type="InterPro" id="IPR012675">
    <property type="entry name" value="Beta-grasp_dom_sf"/>
</dbReference>
<gene>
    <name evidence="2" type="primary">fdx_2</name>
    <name evidence="2" type="ORF">PLON_TP0095</name>
</gene>
<dbReference type="InterPro" id="IPR001041">
    <property type="entry name" value="2Fe-2S_ferredoxin-type"/>
</dbReference>
<protein>
    <submittedName>
        <fullName evidence="2">Ferredoxin, 2Fe-2S</fullName>
    </submittedName>
</protein>
<dbReference type="Pfam" id="PF00111">
    <property type="entry name" value="Fer2"/>
    <property type="match status" value="1"/>
</dbReference>
<dbReference type="Proteomes" id="UP000075244">
    <property type="component" value="Chromosome I"/>
</dbReference>
<dbReference type="AlphaFoldDB" id="A0A143WN44"/>
<evidence type="ECO:0000313" key="2">
    <source>
        <dbReference type="EMBL" id="CUX76523.1"/>
    </source>
</evidence>
<keyword evidence="3" id="KW-1185">Reference proteome</keyword>